<name>A0A096D9Y5_FLAPL</name>
<dbReference type="RefSeq" id="WP_156621760.1">
    <property type="nucleotide sequence ID" value="NZ_KN174164.1"/>
</dbReference>
<sequence length="40" mass="4301">MKKTWLLPALALAALAACVLLRPRRSDGAPAARKEPPYAL</sequence>
<organism evidence="1 2">
    <name type="scientific">Flavonifractor plautii 1_3_50AFAA</name>
    <dbReference type="NCBI Taxonomy" id="742738"/>
    <lineage>
        <taxon>Bacteria</taxon>
        <taxon>Bacillati</taxon>
        <taxon>Bacillota</taxon>
        <taxon>Clostridia</taxon>
        <taxon>Eubacteriales</taxon>
        <taxon>Oscillospiraceae</taxon>
        <taxon>Flavonifractor</taxon>
    </lineage>
</organism>
<dbReference type="Proteomes" id="UP000029585">
    <property type="component" value="Unassembled WGS sequence"/>
</dbReference>
<dbReference type="HOGENOM" id="CLU_3287521_0_0_9"/>
<dbReference type="AlphaFoldDB" id="A0A096D9Y5"/>
<dbReference type="PATRIC" id="fig|742738.3.peg.2997"/>
<keyword evidence="2" id="KW-1185">Reference proteome</keyword>
<proteinExistence type="predicted"/>
<evidence type="ECO:0000313" key="1">
    <source>
        <dbReference type="EMBL" id="KGF54309.1"/>
    </source>
</evidence>
<protein>
    <recommendedName>
        <fullName evidence="3">Lipoprotein</fullName>
    </recommendedName>
</protein>
<evidence type="ECO:0008006" key="3">
    <source>
        <dbReference type="Google" id="ProtNLM"/>
    </source>
</evidence>
<evidence type="ECO:0000313" key="2">
    <source>
        <dbReference type="Proteomes" id="UP000029585"/>
    </source>
</evidence>
<dbReference type="PROSITE" id="PS51257">
    <property type="entry name" value="PROKAR_LIPOPROTEIN"/>
    <property type="match status" value="1"/>
</dbReference>
<comment type="caution">
    <text evidence="1">The sequence shown here is derived from an EMBL/GenBank/DDBJ whole genome shotgun (WGS) entry which is preliminary data.</text>
</comment>
<reference evidence="1 2" key="1">
    <citation type="submission" date="2011-08" db="EMBL/GenBank/DDBJ databases">
        <title>The Genome Sequence of Clostridium orbiscindens 1_3_50AFAA.</title>
        <authorList>
            <consortium name="The Broad Institute Genome Sequencing Platform"/>
            <person name="Earl A."/>
            <person name="Ward D."/>
            <person name="Feldgarden M."/>
            <person name="Gevers D."/>
            <person name="Daigneault M."/>
            <person name="Strauss J."/>
            <person name="Allen-Vercoe E."/>
            <person name="Young S.K."/>
            <person name="Zeng Q."/>
            <person name="Gargeya S."/>
            <person name="Fitzgerald M."/>
            <person name="Haas B."/>
            <person name="Abouelleil A."/>
            <person name="Alvarado L."/>
            <person name="Arachchi H.M."/>
            <person name="Berlin A."/>
            <person name="Brown A."/>
            <person name="Chapman S.B."/>
            <person name="Chen Z."/>
            <person name="Dunbar C."/>
            <person name="Freedman E."/>
            <person name="Gearin G."/>
            <person name="Gellesch M."/>
            <person name="Goldberg J."/>
            <person name="Griggs A."/>
            <person name="Gujja S."/>
            <person name="Heiman D."/>
            <person name="Howarth C."/>
            <person name="Larson L."/>
            <person name="Lui A."/>
            <person name="MacDonald P.J.P."/>
            <person name="Montmayeur A."/>
            <person name="Murphy C."/>
            <person name="Neiman D."/>
            <person name="Pearson M."/>
            <person name="Priest M."/>
            <person name="Roberts A."/>
            <person name="Saif S."/>
            <person name="Shea T."/>
            <person name="Shenoy N."/>
            <person name="Sisk P."/>
            <person name="Stolte C."/>
            <person name="Sykes S."/>
            <person name="Wortman J."/>
            <person name="Nusbaum C."/>
            <person name="Birren B."/>
        </authorList>
    </citation>
    <scope>NUCLEOTIDE SEQUENCE [LARGE SCALE GENOMIC DNA]</scope>
    <source>
        <strain evidence="1 2">1_3_50AFAA</strain>
    </source>
</reference>
<dbReference type="EMBL" id="ADLO01000090">
    <property type="protein sequence ID" value="KGF54309.1"/>
    <property type="molecule type" value="Genomic_DNA"/>
</dbReference>
<gene>
    <name evidence="1" type="ORF">HMPREF9460_02916</name>
</gene>
<accession>A0A096D9Y5</accession>